<keyword evidence="3" id="KW-1185">Reference proteome</keyword>
<feature type="transmembrane region" description="Helical" evidence="1">
    <location>
        <begin position="144"/>
        <end position="163"/>
    </location>
</feature>
<name>A0A2W2EDP8_9ACTN</name>
<reference evidence="2 3" key="1">
    <citation type="submission" date="2018-01" db="EMBL/GenBank/DDBJ databases">
        <title>Draft genome sequence of Nonomuraea sp. KC333.</title>
        <authorList>
            <person name="Sahin N."/>
            <person name="Saygin H."/>
            <person name="Ay H."/>
        </authorList>
    </citation>
    <scope>NUCLEOTIDE SEQUENCE [LARGE SCALE GENOMIC DNA]</scope>
    <source>
        <strain evidence="2 3">KC333</strain>
    </source>
</reference>
<feature type="transmembrane region" description="Helical" evidence="1">
    <location>
        <begin position="175"/>
        <end position="194"/>
    </location>
</feature>
<dbReference type="RefSeq" id="WP_111183566.1">
    <property type="nucleotide sequence ID" value="NZ_POUD01000231.1"/>
</dbReference>
<sequence>MRTSVSVLDKRYSDELMIALRLHEISGERVGEVLAEVESHVAETGEDPRAAFGSPKEYAAQVAAQLDARSGKPSPLSYMLGAALTGALVYVGGGLLLAALNRSPIVLTWVEIVTGPLVMGFILSAIFTALAGVRAVTGGRAYKVVALGLAACALATIFVADRLNDGVSPVIEVPQAAAIVIGVAALAAAVVSLARSIKRGRVVRPR</sequence>
<feature type="transmembrane region" description="Helical" evidence="1">
    <location>
        <begin position="78"/>
        <end position="100"/>
    </location>
</feature>
<comment type="caution">
    <text evidence="2">The sequence shown here is derived from an EMBL/GenBank/DDBJ whole genome shotgun (WGS) entry which is preliminary data.</text>
</comment>
<organism evidence="2 3">
    <name type="scientific">Nonomuraea aridisoli</name>
    <dbReference type="NCBI Taxonomy" id="2070368"/>
    <lineage>
        <taxon>Bacteria</taxon>
        <taxon>Bacillati</taxon>
        <taxon>Actinomycetota</taxon>
        <taxon>Actinomycetes</taxon>
        <taxon>Streptosporangiales</taxon>
        <taxon>Streptosporangiaceae</taxon>
        <taxon>Nonomuraea</taxon>
    </lineage>
</organism>
<dbReference type="OrthoDB" id="5192631at2"/>
<evidence type="ECO:0000313" key="2">
    <source>
        <dbReference type="EMBL" id="PZG10128.1"/>
    </source>
</evidence>
<keyword evidence="1" id="KW-1133">Transmembrane helix</keyword>
<feature type="transmembrane region" description="Helical" evidence="1">
    <location>
        <begin position="112"/>
        <end position="132"/>
    </location>
</feature>
<dbReference type="EMBL" id="POUD01000231">
    <property type="protein sequence ID" value="PZG10128.1"/>
    <property type="molecule type" value="Genomic_DNA"/>
</dbReference>
<evidence type="ECO:0000313" key="3">
    <source>
        <dbReference type="Proteomes" id="UP000249304"/>
    </source>
</evidence>
<dbReference type="Pfam" id="PF22564">
    <property type="entry name" value="HAAS"/>
    <property type="match status" value="1"/>
</dbReference>
<keyword evidence="1" id="KW-0472">Membrane</keyword>
<keyword evidence="1" id="KW-0812">Transmembrane</keyword>
<protein>
    <submittedName>
        <fullName evidence="2">Uncharacterized protein</fullName>
    </submittedName>
</protein>
<proteinExistence type="predicted"/>
<dbReference type="AlphaFoldDB" id="A0A2W2EDP8"/>
<dbReference type="Proteomes" id="UP000249304">
    <property type="component" value="Unassembled WGS sequence"/>
</dbReference>
<accession>A0A2W2EDP8</accession>
<evidence type="ECO:0000256" key="1">
    <source>
        <dbReference type="SAM" id="Phobius"/>
    </source>
</evidence>
<gene>
    <name evidence="2" type="ORF">C1J01_36625</name>
</gene>